<name>A0AAD7DC90_MYCRO</name>
<keyword evidence="3" id="KW-1185">Reference proteome</keyword>
<feature type="region of interest" description="Disordered" evidence="1">
    <location>
        <begin position="316"/>
        <end position="365"/>
    </location>
</feature>
<evidence type="ECO:0000313" key="3">
    <source>
        <dbReference type="Proteomes" id="UP001221757"/>
    </source>
</evidence>
<sequence>MPKTTPALSAHASRNLTKPVQQPRQRGKQSDPAKASRVLATQMRVDNDAALTERFKEIFAQCEEDIETLARDYHKTENYICQVLENNVCYTKKRAPSLKNAIVHELSKQARENGEDSNVRNIDISGAEYKAYKASLSEEKKKELIQQLEDYRDLKEHGVRATNKAVAMDAMQTSHQAGRVLINLHLRTGTRAFAMFTHGATDNMAVPCWVDSDESHLFFSEVLGISVYDLVCKFELWSCNRNKGKADGTDLDVVRRQITEGTEEGLVKLTGIKNLKMVWTHYKVDIVHEHGVARLILSKLKSGGIHWVALTKSQRNKVAKEIDGQHEAGTPKKRNEDDDAEDEDDDEPEPEPAPMPARTHTSTASAAIHPAAPPAAFITTPPAAATAAALSMPSVITTPLAAQLPAVGAAFAAPFGDTAAPGGFPHTTTFLSASPTAPASALSQLEYDPDWECDMAAMGLEFGMPPLPRAWSEDARAANNPTGFVPGLNTPTAFAPGIYAPTSFVPGLSTAIGFTPRFNAPTAFAPGINTLTAFAPGPAQQLGAVNDAIPTSLSIPTRHEEEKDGGGGGKSTRASASHAEKDNDGAGAGKQPKRKKRKSSAAAPPPQA</sequence>
<organism evidence="2 3">
    <name type="scientific">Mycena rosella</name>
    <name type="common">Pink bonnet</name>
    <name type="synonym">Agaricus rosellus</name>
    <dbReference type="NCBI Taxonomy" id="1033263"/>
    <lineage>
        <taxon>Eukaryota</taxon>
        <taxon>Fungi</taxon>
        <taxon>Dikarya</taxon>
        <taxon>Basidiomycota</taxon>
        <taxon>Agaricomycotina</taxon>
        <taxon>Agaricomycetes</taxon>
        <taxon>Agaricomycetidae</taxon>
        <taxon>Agaricales</taxon>
        <taxon>Marasmiineae</taxon>
        <taxon>Mycenaceae</taxon>
        <taxon>Mycena</taxon>
    </lineage>
</organism>
<comment type="caution">
    <text evidence="2">The sequence shown here is derived from an EMBL/GenBank/DDBJ whole genome shotgun (WGS) entry which is preliminary data.</text>
</comment>
<feature type="region of interest" description="Disordered" evidence="1">
    <location>
        <begin position="1"/>
        <end position="37"/>
    </location>
</feature>
<gene>
    <name evidence="2" type="ORF">B0H17DRAFT_1203066</name>
</gene>
<feature type="compositionally biased region" description="Polar residues" evidence="1">
    <location>
        <begin position="12"/>
        <end position="24"/>
    </location>
</feature>
<evidence type="ECO:0000313" key="2">
    <source>
        <dbReference type="EMBL" id="KAJ7688270.1"/>
    </source>
</evidence>
<protein>
    <submittedName>
        <fullName evidence="2">Uncharacterized protein</fullName>
    </submittedName>
</protein>
<feature type="region of interest" description="Disordered" evidence="1">
    <location>
        <begin position="556"/>
        <end position="608"/>
    </location>
</feature>
<dbReference type="EMBL" id="JARKIE010000080">
    <property type="protein sequence ID" value="KAJ7688270.1"/>
    <property type="molecule type" value="Genomic_DNA"/>
</dbReference>
<dbReference type="AlphaFoldDB" id="A0AAD7DC90"/>
<feature type="compositionally biased region" description="Low complexity" evidence="1">
    <location>
        <begin position="356"/>
        <end position="365"/>
    </location>
</feature>
<proteinExistence type="predicted"/>
<evidence type="ECO:0000256" key="1">
    <source>
        <dbReference type="SAM" id="MobiDB-lite"/>
    </source>
</evidence>
<reference evidence="2" key="1">
    <citation type="submission" date="2023-03" db="EMBL/GenBank/DDBJ databases">
        <title>Massive genome expansion in bonnet fungi (Mycena s.s.) driven by repeated elements and novel gene families across ecological guilds.</title>
        <authorList>
            <consortium name="Lawrence Berkeley National Laboratory"/>
            <person name="Harder C.B."/>
            <person name="Miyauchi S."/>
            <person name="Viragh M."/>
            <person name="Kuo A."/>
            <person name="Thoen E."/>
            <person name="Andreopoulos B."/>
            <person name="Lu D."/>
            <person name="Skrede I."/>
            <person name="Drula E."/>
            <person name="Henrissat B."/>
            <person name="Morin E."/>
            <person name="Kohler A."/>
            <person name="Barry K."/>
            <person name="LaButti K."/>
            <person name="Morin E."/>
            <person name="Salamov A."/>
            <person name="Lipzen A."/>
            <person name="Mereny Z."/>
            <person name="Hegedus B."/>
            <person name="Baldrian P."/>
            <person name="Stursova M."/>
            <person name="Weitz H."/>
            <person name="Taylor A."/>
            <person name="Grigoriev I.V."/>
            <person name="Nagy L.G."/>
            <person name="Martin F."/>
            <person name="Kauserud H."/>
        </authorList>
    </citation>
    <scope>NUCLEOTIDE SEQUENCE</scope>
    <source>
        <strain evidence="2">CBHHK067</strain>
    </source>
</reference>
<feature type="compositionally biased region" description="Acidic residues" evidence="1">
    <location>
        <begin position="337"/>
        <end position="350"/>
    </location>
</feature>
<accession>A0AAD7DC90</accession>
<dbReference type="Proteomes" id="UP001221757">
    <property type="component" value="Unassembled WGS sequence"/>
</dbReference>
<feature type="compositionally biased region" description="Basic and acidic residues" evidence="1">
    <location>
        <begin position="318"/>
        <end position="336"/>
    </location>
</feature>